<dbReference type="PRINTS" id="PR00080">
    <property type="entry name" value="SDRFAMILY"/>
</dbReference>
<dbReference type="InterPro" id="IPR020904">
    <property type="entry name" value="Sc_DH/Rdtase_CS"/>
</dbReference>
<gene>
    <name evidence="3" type="ORF">METZ01_LOCUS332787</name>
</gene>
<sequence>MKIDFTGKTVLVTGASGGIGRAICLAFSKTNAIIHAHYKSNRKEAEKTLQLLSGEKHSLHQANLSDHKEVEAMINKIGDINIVVNNAAVVEQHEFDLLDYEGWEEIWRRTIGANLMGPAYLMFLTSKNMQKNGGGKFINISSRGAFRGEPKAPAYGASKAGLNALGQSMAQALAKDNIFVYTLAPGFVETERVKSLIDDEVKAQSPLNRVAKPEEVARTAVWLASDGNDFLTGSIVDINGASYLRS</sequence>
<dbReference type="PANTHER" id="PTHR42760:SF133">
    <property type="entry name" value="3-OXOACYL-[ACYL-CARRIER-PROTEIN] REDUCTASE"/>
    <property type="match status" value="1"/>
</dbReference>
<dbReference type="GO" id="GO:0048038">
    <property type="term" value="F:quinone binding"/>
    <property type="evidence" value="ECO:0007669"/>
    <property type="project" value="TreeGrafter"/>
</dbReference>
<reference evidence="3" key="1">
    <citation type="submission" date="2018-05" db="EMBL/GenBank/DDBJ databases">
        <authorList>
            <person name="Lanie J.A."/>
            <person name="Ng W.-L."/>
            <person name="Kazmierczak K.M."/>
            <person name="Andrzejewski T.M."/>
            <person name="Davidsen T.M."/>
            <person name="Wayne K.J."/>
            <person name="Tettelin H."/>
            <person name="Glass J.I."/>
            <person name="Rusch D."/>
            <person name="Podicherti R."/>
            <person name="Tsui H.-C.T."/>
            <person name="Winkler M.E."/>
        </authorList>
    </citation>
    <scope>NUCLEOTIDE SEQUENCE</scope>
</reference>
<dbReference type="InterPro" id="IPR002347">
    <property type="entry name" value="SDR_fam"/>
</dbReference>
<dbReference type="SUPFAM" id="SSF51735">
    <property type="entry name" value="NAD(P)-binding Rossmann-fold domains"/>
    <property type="match status" value="1"/>
</dbReference>
<accession>A0A382Q2V1</accession>
<organism evidence="3">
    <name type="scientific">marine metagenome</name>
    <dbReference type="NCBI Taxonomy" id="408172"/>
    <lineage>
        <taxon>unclassified sequences</taxon>
        <taxon>metagenomes</taxon>
        <taxon>ecological metagenomes</taxon>
    </lineage>
</organism>
<evidence type="ECO:0000313" key="3">
    <source>
        <dbReference type="EMBL" id="SVC79933.1"/>
    </source>
</evidence>
<evidence type="ECO:0000256" key="1">
    <source>
        <dbReference type="ARBA" id="ARBA00006484"/>
    </source>
</evidence>
<name>A0A382Q2V1_9ZZZZ</name>
<protein>
    <recommendedName>
        <fullName evidence="4">3-oxoacyl-ACP reductase</fullName>
    </recommendedName>
</protein>
<dbReference type="PROSITE" id="PS00061">
    <property type="entry name" value="ADH_SHORT"/>
    <property type="match status" value="1"/>
</dbReference>
<dbReference type="Gene3D" id="3.40.50.720">
    <property type="entry name" value="NAD(P)-binding Rossmann-like Domain"/>
    <property type="match status" value="1"/>
</dbReference>
<dbReference type="Pfam" id="PF13561">
    <property type="entry name" value="adh_short_C2"/>
    <property type="match status" value="1"/>
</dbReference>
<dbReference type="CDD" id="cd05233">
    <property type="entry name" value="SDR_c"/>
    <property type="match status" value="1"/>
</dbReference>
<dbReference type="EMBL" id="UINC01111599">
    <property type="protein sequence ID" value="SVC79933.1"/>
    <property type="molecule type" value="Genomic_DNA"/>
</dbReference>
<dbReference type="PANTHER" id="PTHR42760">
    <property type="entry name" value="SHORT-CHAIN DEHYDROGENASES/REDUCTASES FAMILY MEMBER"/>
    <property type="match status" value="1"/>
</dbReference>
<keyword evidence="2" id="KW-0560">Oxidoreductase</keyword>
<dbReference type="GO" id="GO:0016616">
    <property type="term" value="F:oxidoreductase activity, acting on the CH-OH group of donors, NAD or NADP as acceptor"/>
    <property type="evidence" value="ECO:0007669"/>
    <property type="project" value="TreeGrafter"/>
</dbReference>
<evidence type="ECO:0000256" key="2">
    <source>
        <dbReference type="ARBA" id="ARBA00023002"/>
    </source>
</evidence>
<evidence type="ECO:0008006" key="4">
    <source>
        <dbReference type="Google" id="ProtNLM"/>
    </source>
</evidence>
<dbReference type="AlphaFoldDB" id="A0A382Q2V1"/>
<proteinExistence type="inferred from homology"/>
<comment type="similarity">
    <text evidence="1">Belongs to the short-chain dehydrogenases/reductases (SDR) family.</text>
</comment>
<dbReference type="GO" id="GO:0006633">
    <property type="term" value="P:fatty acid biosynthetic process"/>
    <property type="evidence" value="ECO:0007669"/>
    <property type="project" value="TreeGrafter"/>
</dbReference>
<dbReference type="InterPro" id="IPR036291">
    <property type="entry name" value="NAD(P)-bd_dom_sf"/>
</dbReference>
<dbReference type="PRINTS" id="PR00081">
    <property type="entry name" value="GDHRDH"/>
</dbReference>